<protein>
    <recommendedName>
        <fullName evidence="3">RNA 3'-terminal phosphate cyclase</fullName>
        <ecNumber evidence="2">6.5.1.4</ecNumber>
    </recommendedName>
    <alternativeName>
        <fullName evidence="7">RNA terminal phosphate cyclase domain-containing protein 1</fullName>
    </alternativeName>
</protein>
<evidence type="ECO:0000256" key="3">
    <source>
        <dbReference type="ARBA" id="ARBA00021428"/>
    </source>
</evidence>
<dbReference type="GO" id="GO:0005524">
    <property type="term" value="F:ATP binding"/>
    <property type="evidence" value="ECO:0007669"/>
    <property type="project" value="UniProtKB-KW"/>
</dbReference>
<dbReference type="InterPro" id="IPR017770">
    <property type="entry name" value="RNA3'_term_phos_cyc_type_1"/>
</dbReference>
<organism evidence="13 14">
    <name type="scientific">Nematostella vectensis</name>
    <name type="common">Starlet sea anemone</name>
    <dbReference type="NCBI Taxonomy" id="45351"/>
    <lineage>
        <taxon>Eukaryota</taxon>
        <taxon>Metazoa</taxon>
        <taxon>Cnidaria</taxon>
        <taxon>Anthozoa</taxon>
        <taxon>Hexacorallia</taxon>
        <taxon>Actiniaria</taxon>
        <taxon>Edwardsiidae</taxon>
        <taxon>Nematostella</taxon>
    </lineage>
</organism>
<dbReference type="EC" id="6.5.1.4" evidence="2"/>
<dbReference type="GO" id="GO:0006396">
    <property type="term" value="P:RNA processing"/>
    <property type="evidence" value="ECO:0007669"/>
    <property type="project" value="InterPro"/>
</dbReference>
<reference evidence="13 14" key="1">
    <citation type="journal article" date="2007" name="Science">
        <title>Sea anemone genome reveals ancestral eumetazoan gene repertoire and genomic organization.</title>
        <authorList>
            <person name="Putnam N.H."/>
            <person name="Srivastava M."/>
            <person name="Hellsten U."/>
            <person name="Dirks B."/>
            <person name="Chapman J."/>
            <person name="Salamov A."/>
            <person name="Terry A."/>
            <person name="Shapiro H."/>
            <person name="Lindquist E."/>
            <person name="Kapitonov V.V."/>
            <person name="Jurka J."/>
            <person name="Genikhovich G."/>
            <person name="Grigoriev I.V."/>
            <person name="Lucas S.M."/>
            <person name="Steele R.E."/>
            <person name="Finnerty J.R."/>
            <person name="Technau U."/>
            <person name="Martindale M.Q."/>
            <person name="Rokhsar D.S."/>
        </authorList>
    </citation>
    <scope>NUCLEOTIDE SEQUENCE [LARGE SCALE GENOMIC DNA]</scope>
    <source>
        <strain evidence="14">CH2 X CH6</strain>
    </source>
</reference>
<dbReference type="Pfam" id="PF05189">
    <property type="entry name" value="RTC_insert"/>
    <property type="match status" value="1"/>
</dbReference>
<comment type="similarity">
    <text evidence="1">Belongs to the RNA 3'-terminal cyclase family. Type 1 subfamily.</text>
</comment>
<feature type="binding site" evidence="10">
    <location>
        <begin position="279"/>
        <end position="283"/>
    </location>
    <ligand>
        <name>ATP</name>
        <dbReference type="ChEBI" id="CHEBI:30616"/>
    </ligand>
</feature>
<dbReference type="HOGENOM" id="CLU_027882_0_1_1"/>
<dbReference type="STRING" id="45351.A7S6R8"/>
<gene>
    <name evidence="13" type="ORF">NEMVEDRAFT_v1g106626</name>
</gene>
<evidence type="ECO:0000256" key="8">
    <source>
        <dbReference type="ARBA" id="ARBA00045867"/>
    </source>
</evidence>
<dbReference type="InterPro" id="IPR000228">
    <property type="entry name" value="RNA3'_term_phos_cyc"/>
</dbReference>
<dbReference type="AlphaFoldDB" id="A7S6R8"/>
<dbReference type="PANTHER" id="PTHR11096">
    <property type="entry name" value="RNA 3' TERMINAL PHOSPHATE CYCLASE"/>
    <property type="match status" value="1"/>
</dbReference>
<proteinExistence type="inferred from homology"/>
<feature type="domain" description="RNA 3'-terminal phosphate cyclase insert" evidence="12">
    <location>
        <begin position="170"/>
        <end position="270"/>
    </location>
</feature>
<dbReference type="PROSITE" id="PS01287">
    <property type="entry name" value="RTC"/>
    <property type="match status" value="1"/>
</dbReference>
<keyword evidence="4" id="KW-0436">Ligase</keyword>
<evidence type="ECO:0000256" key="5">
    <source>
        <dbReference type="ARBA" id="ARBA00022741"/>
    </source>
</evidence>
<keyword evidence="10" id="KW-0067">ATP-binding</keyword>
<dbReference type="Pfam" id="PF01137">
    <property type="entry name" value="RTC"/>
    <property type="match status" value="1"/>
</dbReference>
<dbReference type="SUPFAM" id="SSF52913">
    <property type="entry name" value="RNA 3'-terminal phosphate cyclase, RPTC, insert domain"/>
    <property type="match status" value="1"/>
</dbReference>
<dbReference type="InterPro" id="IPR036553">
    <property type="entry name" value="RPTC_insert"/>
</dbReference>
<evidence type="ECO:0000259" key="11">
    <source>
        <dbReference type="Pfam" id="PF01137"/>
    </source>
</evidence>
<dbReference type="Gene3D" id="3.65.10.20">
    <property type="entry name" value="RNA 3'-terminal phosphate cyclase domain"/>
    <property type="match status" value="1"/>
</dbReference>
<dbReference type="PhylomeDB" id="A7S6R8"/>
<accession>A7S6R8</accession>
<dbReference type="PANTHER" id="PTHR11096:SF0">
    <property type="entry name" value="RNA 3'-TERMINAL PHOSPHATE CYCLASE"/>
    <property type="match status" value="1"/>
</dbReference>
<evidence type="ECO:0000256" key="7">
    <source>
        <dbReference type="ARBA" id="ARBA00032543"/>
    </source>
</evidence>
<dbReference type="InterPro" id="IPR013791">
    <property type="entry name" value="RNA3'-term_phos_cycl_insert"/>
</dbReference>
<dbReference type="Gene3D" id="3.30.360.20">
    <property type="entry name" value="RNA 3'-terminal phosphate cyclase, insert domain"/>
    <property type="match status" value="1"/>
</dbReference>
<dbReference type="OMA" id="WSPPIDY"/>
<comment type="catalytic activity">
    <reaction evidence="6">
        <text>a 3'-end 3'-phospho-ribonucleotide-RNA + ATP = a 3'-end 2',3'-cyclophospho-ribonucleotide-RNA + AMP + diphosphate</text>
        <dbReference type="Rhea" id="RHEA:23976"/>
        <dbReference type="Rhea" id="RHEA-COMP:10463"/>
        <dbReference type="Rhea" id="RHEA-COMP:10464"/>
        <dbReference type="ChEBI" id="CHEBI:30616"/>
        <dbReference type="ChEBI" id="CHEBI:33019"/>
        <dbReference type="ChEBI" id="CHEBI:83062"/>
        <dbReference type="ChEBI" id="CHEBI:83064"/>
        <dbReference type="ChEBI" id="CHEBI:456215"/>
        <dbReference type="EC" id="6.5.1.4"/>
    </reaction>
</comment>
<dbReference type="InterPro" id="IPR013792">
    <property type="entry name" value="RNA3'P_cycl/enolpyr_Trfase_a/b"/>
</dbReference>
<feature type="non-terminal residue" evidence="13">
    <location>
        <position position="1"/>
    </location>
</feature>
<feature type="domain" description="RNA 3'-terminal phosphate cyclase" evidence="11">
    <location>
        <begin position="1"/>
        <end position="323"/>
    </location>
</feature>
<evidence type="ECO:0000256" key="2">
    <source>
        <dbReference type="ARBA" id="ARBA00012725"/>
    </source>
</evidence>
<dbReference type="EMBL" id="DS469589">
    <property type="protein sequence ID" value="EDO40575.1"/>
    <property type="molecule type" value="Genomic_DNA"/>
</dbReference>
<evidence type="ECO:0000256" key="9">
    <source>
        <dbReference type="PIRSR" id="PIRSR005378-1"/>
    </source>
</evidence>
<dbReference type="Proteomes" id="UP000001593">
    <property type="component" value="Unassembled WGS sequence"/>
</dbReference>
<dbReference type="SUPFAM" id="SSF55205">
    <property type="entry name" value="EPT/RTPC-like"/>
    <property type="match status" value="2"/>
</dbReference>
<dbReference type="InterPro" id="IPR020719">
    <property type="entry name" value="RNA3'_term_phos_cycl-like_CS"/>
</dbReference>
<sequence length="348" mass="37295">GGQIMRNSVTFACLLNRVINVYNIRAGRTNPGLRPQHMTGLQLVRDICCGKLEGDCVGSCSITLNPSKLQSGTFSANTKTAGSICLLMQVALPCLLYAPSASQLILKGGTDAEMAPPIDYMTQVFKPAAEKLGVKFHCTIIRRGYFPKGGGEVLVNVDVVKSLKPVQLVEFGSLLRFTGKAWVAGVIPYKVAQTMAREATKLIKRRYPDTPINIDAVQESRHKAHGNGTGIQVMAETTTGCRIAASALGRKGVPSEQVASDAVSDLTRNLDSGGCVDEHLQDQLIILMALANGKSRVKTGPLTMHTKTAIYVAERITKARFKVTSCSDEGHDASIIECDGIGLVNHSL</sequence>
<dbReference type="eggNOG" id="KOG3980">
    <property type="taxonomic scope" value="Eukaryota"/>
</dbReference>
<keyword evidence="14" id="KW-1185">Reference proteome</keyword>
<dbReference type="NCBIfam" id="TIGR03399">
    <property type="entry name" value="RNA_3prim_cycl"/>
    <property type="match status" value="1"/>
</dbReference>
<dbReference type="GO" id="GO:0003963">
    <property type="term" value="F:RNA-3'-phosphate cyclase activity"/>
    <property type="evidence" value="ECO:0000318"/>
    <property type="project" value="GO_Central"/>
</dbReference>
<evidence type="ECO:0000256" key="4">
    <source>
        <dbReference type="ARBA" id="ARBA00022598"/>
    </source>
</evidence>
<name>A7S6R8_NEMVE</name>
<feature type="active site" description="Tele-AMP-histidine intermediate" evidence="9">
    <location>
        <position position="305"/>
    </location>
</feature>
<dbReference type="KEGG" id="nve:5512324"/>
<comment type="function">
    <text evidence="8">Catalyzes the conversion of 3'-phosphate to a 2',3'-cyclic phosphodiester at the end of RNA. The mechanism of action of the enzyme occurs in 3 steps: (A) adenylation of the enzyme by ATP; (B) transfer of adenylate to an RNA-N3'P to produce RNA-N3'PP5'A; (C) and attack of the adjacent 2'-hydroxyl on the 3'-phosphorus in the diester linkage to produce the cyclic end product. Likely functions in some aspects of cellular RNA processing. Function plays an important role in regulating axon regeneration by inhibiting central nervous system (CNS) axon regeneration following optic nerve injury.</text>
</comment>
<evidence type="ECO:0000256" key="10">
    <source>
        <dbReference type="PIRSR" id="PIRSR005378-2"/>
    </source>
</evidence>
<feature type="binding site" evidence="10">
    <location>
        <position position="89"/>
    </location>
    <ligand>
        <name>ATP</name>
        <dbReference type="ChEBI" id="CHEBI:30616"/>
    </ligand>
</feature>
<evidence type="ECO:0000256" key="1">
    <source>
        <dbReference type="ARBA" id="ARBA00009206"/>
    </source>
</evidence>
<dbReference type="InParanoid" id="A7S6R8"/>
<dbReference type="GO" id="GO:0005634">
    <property type="term" value="C:nucleus"/>
    <property type="evidence" value="ECO:0000318"/>
    <property type="project" value="GO_Central"/>
</dbReference>
<dbReference type="PIRSF" id="PIRSF005378">
    <property type="entry name" value="RNA3'_term_phos_cycl_euk"/>
    <property type="match status" value="1"/>
</dbReference>
<evidence type="ECO:0000313" key="14">
    <source>
        <dbReference type="Proteomes" id="UP000001593"/>
    </source>
</evidence>
<dbReference type="FunFam" id="3.30.360.20:FF:000002">
    <property type="entry name" value="RNA terminal phosphate cyclase-like 1"/>
    <property type="match status" value="1"/>
</dbReference>
<keyword evidence="5 10" id="KW-0547">Nucleotide-binding</keyword>
<dbReference type="InterPro" id="IPR023797">
    <property type="entry name" value="RNA3'_phos_cyclase_dom"/>
</dbReference>
<dbReference type="InterPro" id="IPR037136">
    <property type="entry name" value="RNA3'_phos_cyclase_dom_sf"/>
</dbReference>
<evidence type="ECO:0000259" key="12">
    <source>
        <dbReference type="Pfam" id="PF05189"/>
    </source>
</evidence>
<evidence type="ECO:0000256" key="6">
    <source>
        <dbReference type="ARBA" id="ARBA00024481"/>
    </source>
</evidence>
<evidence type="ECO:0000313" key="13">
    <source>
        <dbReference type="EMBL" id="EDO40575.1"/>
    </source>
</evidence>